<evidence type="ECO:0000256" key="2">
    <source>
        <dbReference type="ARBA" id="ARBA00007639"/>
    </source>
</evidence>
<dbReference type="AlphaFoldDB" id="A0A9D1A9H8"/>
<dbReference type="Proteomes" id="UP000824258">
    <property type="component" value="Unassembled WGS sequence"/>
</dbReference>
<comment type="similarity">
    <text evidence="2">Belongs to the bacterial solute-binding protein 2 family.</text>
</comment>
<dbReference type="InterPro" id="IPR028082">
    <property type="entry name" value="Peripla_BP_I"/>
</dbReference>
<gene>
    <name evidence="6" type="ORF">IAA70_08885</name>
</gene>
<protein>
    <submittedName>
        <fullName evidence="6">Substrate-binding domain-containing protein</fullName>
    </submittedName>
</protein>
<dbReference type="Gene3D" id="3.40.50.2300">
    <property type="match status" value="4"/>
</dbReference>
<reference evidence="6" key="2">
    <citation type="journal article" date="2021" name="PeerJ">
        <title>Extensive microbial diversity within the chicken gut microbiome revealed by metagenomics and culture.</title>
        <authorList>
            <person name="Gilroy R."/>
            <person name="Ravi A."/>
            <person name="Getino M."/>
            <person name="Pursley I."/>
            <person name="Horton D.L."/>
            <person name="Alikhan N.F."/>
            <person name="Baker D."/>
            <person name="Gharbi K."/>
            <person name="Hall N."/>
            <person name="Watson M."/>
            <person name="Adriaenssens E.M."/>
            <person name="Foster-Nyarko E."/>
            <person name="Jarju S."/>
            <person name="Secka A."/>
            <person name="Antonio M."/>
            <person name="Oren A."/>
            <person name="Chaudhuri R.R."/>
            <person name="La Ragione R."/>
            <person name="Hildebrand F."/>
            <person name="Pallen M.J."/>
        </authorList>
    </citation>
    <scope>NUCLEOTIDE SEQUENCE</scope>
    <source>
        <strain evidence="6">ChiHjej9B8-7071</strain>
    </source>
</reference>
<evidence type="ECO:0000256" key="4">
    <source>
        <dbReference type="SAM" id="SignalP"/>
    </source>
</evidence>
<dbReference type="GO" id="GO:0030246">
    <property type="term" value="F:carbohydrate binding"/>
    <property type="evidence" value="ECO:0007669"/>
    <property type="project" value="UniProtKB-ARBA"/>
</dbReference>
<dbReference type="CDD" id="cd06309">
    <property type="entry name" value="PBP1_galactofuranose_YtfQ-like"/>
    <property type="match status" value="1"/>
</dbReference>
<keyword evidence="3 4" id="KW-0732">Signal</keyword>
<reference evidence="6" key="1">
    <citation type="submission" date="2020-10" db="EMBL/GenBank/DDBJ databases">
        <authorList>
            <person name="Gilroy R."/>
        </authorList>
    </citation>
    <scope>NUCLEOTIDE SEQUENCE</scope>
    <source>
        <strain evidence="6">ChiHjej9B8-7071</strain>
    </source>
</reference>
<dbReference type="EMBL" id="DVGD01000292">
    <property type="protein sequence ID" value="HIR10506.1"/>
    <property type="molecule type" value="Genomic_DNA"/>
</dbReference>
<dbReference type="GO" id="GO:0030313">
    <property type="term" value="C:cell envelope"/>
    <property type="evidence" value="ECO:0007669"/>
    <property type="project" value="UniProtKB-SubCell"/>
</dbReference>
<dbReference type="CDD" id="cd06308">
    <property type="entry name" value="PBP1_sensor_kinase-like"/>
    <property type="match status" value="1"/>
</dbReference>
<evidence type="ECO:0000313" key="7">
    <source>
        <dbReference type="Proteomes" id="UP000824258"/>
    </source>
</evidence>
<dbReference type="Pfam" id="PF13407">
    <property type="entry name" value="Peripla_BP_4"/>
    <property type="match status" value="2"/>
</dbReference>
<dbReference type="SUPFAM" id="SSF53822">
    <property type="entry name" value="Periplasmic binding protein-like I"/>
    <property type="match status" value="2"/>
</dbReference>
<proteinExistence type="inferred from homology"/>
<name>A0A9D1A9H8_9FIRM</name>
<feature type="signal peptide" evidence="4">
    <location>
        <begin position="1"/>
        <end position="26"/>
    </location>
</feature>
<dbReference type="PANTHER" id="PTHR46847:SF3">
    <property type="entry name" value="GALACTOFURANOSE-BINDING PROTEIN YTFQ"/>
    <property type="match status" value="1"/>
</dbReference>
<evidence type="ECO:0000256" key="1">
    <source>
        <dbReference type="ARBA" id="ARBA00004196"/>
    </source>
</evidence>
<dbReference type="InterPro" id="IPR025997">
    <property type="entry name" value="SBP_2_dom"/>
</dbReference>
<accession>A0A9D1A9H8</accession>
<comment type="subcellular location">
    <subcellularLocation>
        <location evidence="1">Cell envelope</location>
    </subcellularLocation>
</comment>
<evidence type="ECO:0000313" key="6">
    <source>
        <dbReference type="EMBL" id="HIR10506.1"/>
    </source>
</evidence>
<evidence type="ECO:0000256" key="3">
    <source>
        <dbReference type="ARBA" id="ARBA00022729"/>
    </source>
</evidence>
<sequence>MKRRLGMAVVLCCLAASVLLLPGCQAGGDGEIEYVIGVSLANMREPWRLVLMDEIQQEAAKHPEVRLVFADATQDAEKQIDDIHRLQNYGIDLLVVSPCDVVQITPVVGEIYRSIPVIVLDRAVEGFDYSLFIGPDNEIIGKKAGTAVLELMGDDAGTVLELFGNPQSQASNDRSEGFRSVLAEAPSLEIQQLVVDDDSRDKAEDLVMAYEDLAEIDCIFAHNDYIALGAYRALDRRGLDIPIIGIDGFASEDGGLDMIRQGKLYKTVTCPTGGKEAIQNAMDILNEVQGVPKQIILRSHTISLENVDAYEEKLNQEPVPLERTIRVGYAQVGAESTWRLTNTKSIKEAAKDFGIELLYDEADQSQERQIAAIRRFIQEDVDVIVLSPVIDTGWDEVLYECKEAGIPVLLSDRRIQVEDDSLYMTYFGADAVEEGRRAMRWLLQNSEDLEKPVRILEIEGTIGASPTIDRHEGFREILEQNPGYEVVYRAGGEYTYEGGCMVVEEYLEDHPWDIDVIFSHNDNMALGAIDTLLEHGYRPGEDTKIISVDGTRIAFEAMLEGTLNCTVECSPLLGPQLMKAIQELMAGEELPIRIITDEKVYTQENAAEALPDRLY</sequence>
<feature type="chain" id="PRO_5039193955" evidence="4">
    <location>
        <begin position="27"/>
        <end position="615"/>
    </location>
</feature>
<comment type="caution">
    <text evidence="6">The sequence shown here is derived from an EMBL/GenBank/DDBJ whole genome shotgun (WGS) entry which is preliminary data.</text>
</comment>
<feature type="domain" description="Periplasmic binding protein" evidence="5">
    <location>
        <begin position="334"/>
        <end position="589"/>
    </location>
</feature>
<dbReference type="PANTHER" id="PTHR46847">
    <property type="entry name" value="D-ALLOSE-BINDING PERIPLASMIC PROTEIN-RELATED"/>
    <property type="match status" value="1"/>
</dbReference>
<evidence type="ECO:0000259" key="5">
    <source>
        <dbReference type="Pfam" id="PF13407"/>
    </source>
</evidence>
<feature type="domain" description="Periplasmic binding protein" evidence="5">
    <location>
        <begin position="36"/>
        <end position="286"/>
    </location>
</feature>
<organism evidence="6 7">
    <name type="scientific">Candidatus Avoscillospira stercoripullorum</name>
    <dbReference type="NCBI Taxonomy" id="2840709"/>
    <lineage>
        <taxon>Bacteria</taxon>
        <taxon>Bacillati</taxon>
        <taxon>Bacillota</taxon>
        <taxon>Clostridia</taxon>
        <taxon>Eubacteriales</taxon>
        <taxon>Oscillospiraceae</taxon>
        <taxon>Oscillospiraceae incertae sedis</taxon>
        <taxon>Candidatus Avoscillospira</taxon>
    </lineage>
</organism>